<protein>
    <submittedName>
        <fullName evidence="2">Uncharacterized protein</fullName>
    </submittedName>
</protein>
<dbReference type="EMBL" id="JAHLJV010000021">
    <property type="protein sequence ID" value="KAK1594245.1"/>
    <property type="molecule type" value="Genomic_DNA"/>
</dbReference>
<sequence>MQRTKVKYKYICELYHGAGGIIGSTRPKQSPLVSFSPAICRMLPSTSMQPVPCPPPKSRHIPRPY</sequence>
<dbReference type="AlphaFoldDB" id="A0AAD8V7C1"/>
<reference evidence="2" key="1">
    <citation type="submission" date="2021-06" db="EMBL/GenBank/DDBJ databases">
        <title>Comparative genomics, transcriptomics and evolutionary studies reveal genomic signatures of adaptation to plant cell wall in hemibiotrophic fungi.</title>
        <authorList>
            <consortium name="DOE Joint Genome Institute"/>
            <person name="Baroncelli R."/>
            <person name="Diaz J.F."/>
            <person name="Benocci T."/>
            <person name="Peng M."/>
            <person name="Battaglia E."/>
            <person name="Haridas S."/>
            <person name="Andreopoulos W."/>
            <person name="Labutti K."/>
            <person name="Pangilinan J."/>
            <person name="Floch G.L."/>
            <person name="Makela M.R."/>
            <person name="Henrissat B."/>
            <person name="Grigoriev I.V."/>
            <person name="Crouch J.A."/>
            <person name="De Vries R.P."/>
            <person name="Sukno S.A."/>
            <person name="Thon M.R."/>
        </authorList>
    </citation>
    <scope>NUCLEOTIDE SEQUENCE</scope>
    <source>
        <strain evidence="2">CBS 125086</strain>
    </source>
</reference>
<accession>A0AAD8V7C1</accession>
<dbReference type="RefSeq" id="XP_060415466.1">
    <property type="nucleotide sequence ID" value="XM_060551158.1"/>
</dbReference>
<name>A0AAD8V7C1_9PEZI</name>
<evidence type="ECO:0000313" key="2">
    <source>
        <dbReference type="EMBL" id="KAK1594245.1"/>
    </source>
</evidence>
<proteinExistence type="predicted"/>
<dbReference type="GeneID" id="85435398"/>
<gene>
    <name evidence="2" type="ORF">LY79DRAFT_162841</name>
</gene>
<comment type="caution">
    <text evidence="2">The sequence shown here is derived from an EMBL/GenBank/DDBJ whole genome shotgun (WGS) entry which is preliminary data.</text>
</comment>
<organism evidence="2 3">
    <name type="scientific">Colletotrichum navitas</name>
    <dbReference type="NCBI Taxonomy" id="681940"/>
    <lineage>
        <taxon>Eukaryota</taxon>
        <taxon>Fungi</taxon>
        <taxon>Dikarya</taxon>
        <taxon>Ascomycota</taxon>
        <taxon>Pezizomycotina</taxon>
        <taxon>Sordariomycetes</taxon>
        <taxon>Hypocreomycetidae</taxon>
        <taxon>Glomerellales</taxon>
        <taxon>Glomerellaceae</taxon>
        <taxon>Colletotrichum</taxon>
        <taxon>Colletotrichum graminicola species complex</taxon>
    </lineage>
</organism>
<dbReference type="Proteomes" id="UP001230504">
    <property type="component" value="Unassembled WGS sequence"/>
</dbReference>
<evidence type="ECO:0000256" key="1">
    <source>
        <dbReference type="SAM" id="MobiDB-lite"/>
    </source>
</evidence>
<feature type="region of interest" description="Disordered" evidence="1">
    <location>
        <begin position="45"/>
        <end position="65"/>
    </location>
</feature>
<evidence type="ECO:0000313" key="3">
    <source>
        <dbReference type="Proteomes" id="UP001230504"/>
    </source>
</evidence>
<keyword evidence="3" id="KW-1185">Reference proteome</keyword>